<sequence>MEGRESCHPLLRGDRRKEKGYRHGLSRSQMHVMASFCDALFPSLPFDSSNNQNSENQAFYTASASHFPFPDEAAELLFKRAMPEAVLLVSWVLWILSFRLGTLLLCGSLCLDGKWPFIHSFSEISLEKREEILRKWSREKRWVALRIVFVLIKLVCFFNFFSRTDVSGQNPVWKAIGYRVDTKEKLTQKERPLQKGIVETMYESDSTLIQSLTEKGLEVTEDVENNMYKIKCDVVIVGSGCGGGVAAAVLANSGHKVIVLEKGNYFVSSDYSSLEGPSMDELYESGGIMPSVDGKMMILAGSTVGGGSAVNWSACIRTPDSVLREWSEKYKIPLFASSGYQSAMDSVCRRIGVTQKCNNEGFQNQILAQGCEKIGLKVESVAINSSADHYCGSCCYGCRTGDKKGTDTTWLVDAVGNGAVILTGCKAEKLIFEDAKNGMKKNKCLGVIAKATWRSKVTKTLQIESMVTISACGSLSTPPLMISSGLKNPNIGRNLHLHPVQFAWGYFPEDMTNLSGTNYEGGIITSIHKVFAEDSTPKIIIEAPALGPASFSALVPWVSGLDFKERMVKYGRTANLFALVRDQGSGEVTGEGKVSYRLDQMDKENLRVGLRKALRILVAAGAVEVGTYRSDGQRIKCKGIKEEDLEEFLDTVTIVGGPRSRNEEWTVFTTAHQMTSCRMGADEEKGALDENGESWEAKGLYVCDGSVLPSAVGVNPMVTIQSTAYCIASNIAESLKEDKKCIYN</sequence>
<evidence type="ECO:0000259" key="17">
    <source>
        <dbReference type="Pfam" id="PF00890"/>
    </source>
</evidence>
<evidence type="ECO:0000256" key="4">
    <source>
        <dbReference type="ARBA" id="ARBA00010790"/>
    </source>
</evidence>
<evidence type="ECO:0000256" key="15">
    <source>
        <dbReference type="SAM" id="Phobius"/>
    </source>
</evidence>
<protein>
    <recommendedName>
        <fullName evidence="5 12">Long-chain-alcohol oxidase</fullName>
        <ecNumber evidence="5 12">1.1.3.20</ecNumber>
    </recommendedName>
</protein>
<dbReference type="InterPro" id="IPR036188">
    <property type="entry name" value="FAD/NAD-bd_sf"/>
</dbReference>
<evidence type="ECO:0000256" key="14">
    <source>
        <dbReference type="PIRSR" id="PIRSR028937-2"/>
    </source>
</evidence>
<reference evidence="19 20" key="1">
    <citation type="submission" date="2024-01" db="EMBL/GenBank/DDBJ databases">
        <title>The genomes of 5 underutilized Papilionoideae crops provide insights into root nodulation and disease resistance.</title>
        <authorList>
            <person name="Yuan L."/>
        </authorList>
    </citation>
    <scope>NUCLEOTIDE SEQUENCE [LARGE SCALE GENOMIC DNA]</scope>
    <source>
        <strain evidence="19">LY-2023</strain>
        <tissue evidence="19">Leaf</tissue>
    </source>
</reference>
<dbReference type="InterPro" id="IPR000172">
    <property type="entry name" value="GMC_OxRdtase_N"/>
</dbReference>
<dbReference type="InterPro" id="IPR007867">
    <property type="entry name" value="GMC_OxRtase_C"/>
</dbReference>
<evidence type="ECO:0000313" key="20">
    <source>
        <dbReference type="Proteomes" id="UP001359559"/>
    </source>
</evidence>
<keyword evidence="8 14" id="KW-0274">FAD</keyword>
<comment type="function">
    <text evidence="2 12">Long-chain fatty alcohol oxidase involved in the omega-oxidation pathway of lipid degradation.</text>
</comment>
<dbReference type="InterPro" id="IPR003953">
    <property type="entry name" value="FAD-dep_OxRdtase_2_FAD-bd"/>
</dbReference>
<evidence type="ECO:0000256" key="1">
    <source>
        <dbReference type="ARBA" id="ARBA00000920"/>
    </source>
</evidence>
<dbReference type="Pfam" id="PF00890">
    <property type="entry name" value="FAD_binding_2"/>
    <property type="match status" value="1"/>
</dbReference>
<evidence type="ECO:0000256" key="12">
    <source>
        <dbReference type="PIRNR" id="PIRNR028937"/>
    </source>
</evidence>
<proteinExistence type="inferred from homology"/>
<keyword evidence="11 12" id="KW-0472">Membrane</keyword>
<evidence type="ECO:0000256" key="9">
    <source>
        <dbReference type="ARBA" id="ARBA00022989"/>
    </source>
</evidence>
<comment type="similarity">
    <text evidence="4 12">Belongs to the GMC oxidoreductase family.</text>
</comment>
<evidence type="ECO:0000256" key="6">
    <source>
        <dbReference type="ARBA" id="ARBA00022630"/>
    </source>
</evidence>
<comment type="caution">
    <text evidence="19">The sequence shown here is derived from an EMBL/GenBank/DDBJ whole genome shotgun (WGS) entry which is preliminary data.</text>
</comment>
<evidence type="ECO:0000256" key="13">
    <source>
        <dbReference type="PIRSR" id="PIRSR028937-1"/>
    </source>
</evidence>
<dbReference type="EMBL" id="JAYKXN010000005">
    <property type="protein sequence ID" value="KAK7284138.1"/>
    <property type="molecule type" value="Genomic_DNA"/>
</dbReference>
<feature type="transmembrane region" description="Helical" evidence="15">
    <location>
        <begin position="85"/>
        <end position="111"/>
    </location>
</feature>
<keyword evidence="10 12" id="KW-0560">Oxidoreductase</keyword>
<feature type="transmembrane region" description="Helical" evidence="15">
    <location>
        <begin position="143"/>
        <end position="161"/>
    </location>
</feature>
<organism evidence="19 20">
    <name type="scientific">Clitoria ternatea</name>
    <name type="common">Butterfly pea</name>
    <dbReference type="NCBI Taxonomy" id="43366"/>
    <lineage>
        <taxon>Eukaryota</taxon>
        <taxon>Viridiplantae</taxon>
        <taxon>Streptophyta</taxon>
        <taxon>Embryophyta</taxon>
        <taxon>Tracheophyta</taxon>
        <taxon>Spermatophyta</taxon>
        <taxon>Magnoliopsida</taxon>
        <taxon>eudicotyledons</taxon>
        <taxon>Gunneridae</taxon>
        <taxon>Pentapetalae</taxon>
        <taxon>rosids</taxon>
        <taxon>fabids</taxon>
        <taxon>Fabales</taxon>
        <taxon>Fabaceae</taxon>
        <taxon>Papilionoideae</taxon>
        <taxon>50 kb inversion clade</taxon>
        <taxon>NPAAA clade</taxon>
        <taxon>indigoferoid/millettioid clade</taxon>
        <taxon>Phaseoleae</taxon>
        <taxon>Clitoria</taxon>
    </lineage>
</organism>
<keyword evidence="20" id="KW-1185">Reference proteome</keyword>
<evidence type="ECO:0000256" key="3">
    <source>
        <dbReference type="ARBA" id="ARBA00004370"/>
    </source>
</evidence>
<keyword evidence="9 15" id="KW-1133">Transmembrane helix</keyword>
<keyword evidence="6" id="KW-0285">Flavoprotein</keyword>
<dbReference type="GO" id="GO:0016020">
    <property type="term" value="C:membrane"/>
    <property type="evidence" value="ECO:0007669"/>
    <property type="project" value="UniProtKB-SubCell"/>
</dbReference>
<evidence type="ECO:0000259" key="18">
    <source>
        <dbReference type="Pfam" id="PF05199"/>
    </source>
</evidence>
<dbReference type="Gene3D" id="3.50.50.60">
    <property type="entry name" value="FAD/NAD(P)-binding domain"/>
    <property type="match status" value="2"/>
</dbReference>
<dbReference type="GO" id="GO:0050660">
    <property type="term" value="F:flavin adenine dinucleotide binding"/>
    <property type="evidence" value="ECO:0007669"/>
    <property type="project" value="InterPro"/>
</dbReference>
<evidence type="ECO:0000256" key="7">
    <source>
        <dbReference type="ARBA" id="ARBA00022692"/>
    </source>
</evidence>
<keyword evidence="7 15" id="KW-0812">Transmembrane</keyword>
<dbReference type="InterPro" id="IPR012400">
    <property type="entry name" value="Long_Oxdase"/>
</dbReference>
<evidence type="ECO:0000256" key="2">
    <source>
        <dbReference type="ARBA" id="ARBA00003842"/>
    </source>
</evidence>
<dbReference type="EC" id="1.1.3.20" evidence="5 12"/>
<gene>
    <name evidence="19" type="ORF">RJT34_18878</name>
</gene>
<dbReference type="GO" id="GO:0046577">
    <property type="term" value="F:long-chain-alcohol oxidase activity"/>
    <property type="evidence" value="ECO:0007669"/>
    <property type="project" value="UniProtKB-EC"/>
</dbReference>
<dbReference type="Pfam" id="PF00732">
    <property type="entry name" value="GMC_oxred_N"/>
    <property type="match status" value="1"/>
</dbReference>
<feature type="domain" description="Glucose-methanol-choline oxidoreductase N-terminal" evidence="16">
    <location>
        <begin position="279"/>
        <end position="500"/>
    </location>
</feature>
<feature type="active site" description="Proton acceptor" evidence="13">
    <location>
        <position position="672"/>
    </location>
</feature>
<evidence type="ECO:0000256" key="5">
    <source>
        <dbReference type="ARBA" id="ARBA00013125"/>
    </source>
</evidence>
<feature type="binding site" evidence="14">
    <location>
        <begin position="232"/>
        <end position="247"/>
    </location>
    <ligand>
        <name>FAD</name>
        <dbReference type="ChEBI" id="CHEBI:57692"/>
    </ligand>
</feature>
<dbReference type="SUPFAM" id="SSF51905">
    <property type="entry name" value="FAD/NAD(P)-binding domain"/>
    <property type="match status" value="1"/>
</dbReference>
<evidence type="ECO:0000259" key="16">
    <source>
        <dbReference type="Pfam" id="PF00732"/>
    </source>
</evidence>
<evidence type="ECO:0000256" key="10">
    <source>
        <dbReference type="ARBA" id="ARBA00023002"/>
    </source>
</evidence>
<comment type="subcellular location">
    <subcellularLocation>
        <location evidence="3 12">Membrane</location>
    </subcellularLocation>
</comment>
<evidence type="ECO:0000256" key="8">
    <source>
        <dbReference type="ARBA" id="ARBA00022827"/>
    </source>
</evidence>
<accession>A0AAN9IPZ5</accession>
<dbReference type="PANTHER" id="PTHR46056">
    <property type="entry name" value="LONG-CHAIN-ALCOHOL OXIDASE"/>
    <property type="match status" value="1"/>
</dbReference>
<feature type="domain" description="Glucose-methanol-choline oxidoreductase C-terminal" evidence="18">
    <location>
        <begin position="594"/>
        <end position="724"/>
    </location>
</feature>
<dbReference type="AlphaFoldDB" id="A0AAN9IPZ5"/>
<dbReference type="PANTHER" id="PTHR46056:SF12">
    <property type="entry name" value="LONG-CHAIN-ALCOHOL OXIDASE"/>
    <property type="match status" value="1"/>
</dbReference>
<feature type="domain" description="FAD-dependent oxidoreductase 2 FAD-binding" evidence="17">
    <location>
        <begin position="233"/>
        <end position="267"/>
    </location>
</feature>
<name>A0AAN9IPZ5_CLITE</name>
<evidence type="ECO:0000313" key="19">
    <source>
        <dbReference type="EMBL" id="KAK7284138.1"/>
    </source>
</evidence>
<evidence type="ECO:0000256" key="11">
    <source>
        <dbReference type="ARBA" id="ARBA00023136"/>
    </source>
</evidence>
<dbReference type="Proteomes" id="UP001359559">
    <property type="component" value="Unassembled WGS sequence"/>
</dbReference>
<dbReference type="PIRSF" id="PIRSF028937">
    <property type="entry name" value="Lg_Ch_AO"/>
    <property type="match status" value="1"/>
</dbReference>
<dbReference type="Pfam" id="PF05199">
    <property type="entry name" value="GMC_oxred_C"/>
    <property type="match status" value="1"/>
</dbReference>
<comment type="catalytic activity">
    <reaction evidence="1 12">
        <text>a long-chain primary fatty alcohol + O2 = a long-chain fatty aldehyde + H2O2</text>
        <dbReference type="Rhea" id="RHEA:22756"/>
        <dbReference type="ChEBI" id="CHEBI:15379"/>
        <dbReference type="ChEBI" id="CHEBI:16240"/>
        <dbReference type="ChEBI" id="CHEBI:17176"/>
        <dbReference type="ChEBI" id="CHEBI:77396"/>
        <dbReference type="EC" id="1.1.3.20"/>
    </reaction>
</comment>